<dbReference type="AlphaFoldDB" id="A0A516RHT0"/>
<feature type="region of interest" description="Disordered" evidence="1">
    <location>
        <begin position="116"/>
        <end position="148"/>
    </location>
</feature>
<dbReference type="RefSeq" id="WP_144322409.1">
    <property type="nucleotide sequence ID" value="NZ_CP040916.1"/>
</dbReference>
<feature type="compositionally biased region" description="Basic and acidic residues" evidence="1">
    <location>
        <begin position="139"/>
        <end position="148"/>
    </location>
</feature>
<evidence type="ECO:0000313" key="2">
    <source>
        <dbReference type="EMBL" id="QDQ15206.1"/>
    </source>
</evidence>
<gene>
    <name evidence="2" type="ORF">FH965_35485</name>
</gene>
<proteinExistence type="predicted"/>
<reference evidence="2 3" key="1">
    <citation type="journal article" date="2019" name="J. Ind. Microbiol. Biotechnol.">
        <title>The complete genomic sequence of Streptomyces spectabilis NRRL-2792 and identification of secondary metabolite biosynthetic gene clusters.</title>
        <authorList>
            <person name="Sinha A."/>
            <person name="Phillips-Salemka S."/>
            <person name="Niraula T.A."/>
            <person name="Short K.A."/>
            <person name="Niraula N.P."/>
        </authorList>
    </citation>
    <scope>NUCLEOTIDE SEQUENCE [LARGE SCALE GENOMIC DNA]</scope>
    <source>
        <strain evidence="2 3">NRRL 2792</strain>
    </source>
</reference>
<dbReference type="Proteomes" id="UP000316806">
    <property type="component" value="Chromosome"/>
</dbReference>
<dbReference type="EMBL" id="CP040916">
    <property type="protein sequence ID" value="QDQ15206.1"/>
    <property type="molecule type" value="Genomic_DNA"/>
</dbReference>
<evidence type="ECO:0000256" key="1">
    <source>
        <dbReference type="SAM" id="MobiDB-lite"/>
    </source>
</evidence>
<evidence type="ECO:0000313" key="3">
    <source>
        <dbReference type="Proteomes" id="UP000316806"/>
    </source>
</evidence>
<protein>
    <submittedName>
        <fullName evidence="2">Uncharacterized protein</fullName>
    </submittedName>
</protein>
<feature type="region of interest" description="Disordered" evidence="1">
    <location>
        <begin position="1"/>
        <end position="55"/>
    </location>
</feature>
<organism evidence="2 3">
    <name type="scientific">Streptomyces spectabilis</name>
    <dbReference type="NCBI Taxonomy" id="68270"/>
    <lineage>
        <taxon>Bacteria</taxon>
        <taxon>Bacillati</taxon>
        <taxon>Actinomycetota</taxon>
        <taxon>Actinomycetes</taxon>
        <taxon>Kitasatosporales</taxon>
        <taxon>Streptomycetaceae</taxon>
        <taxon>Streptomyces</taxon>
    </lineage>
</organism>
<sequence length="148" mass="16346">MSTPRLLANRPEPSHPTWTPSGTPPRTRATHDPLPGLTTEPDFARRPAQGLTQQPVQNFDFSNLDAHRRATHTVQATLANVRVTNHTCMAKLCEERLPVREIHRGPHTRLRETATTPACSTAPGSTASDATVSGHAQRHRDYAARHEI</sequence>
<feature type="compositionally biased region" description="Polar residues" evidence="1">
    <location>
        <begin position="116"/>
        <end position="131"/>
    </location>
</feature>
<name>A0A516RHT0_STRST</name>
<accession>A0A516RHT0</accession>